<organism evidence="2 3">
    <name type="scientific">Candidatus Enterocloster excrementigallinarum</name>
    <dbReference type="NCBI Taxonomy" id="2838558"/>
    <lineage>
        <taxon>Bacteria</taxon>
        <taxon>Bacillati</taxon>
        <taxon>Bacillota</taxon>
        <taxon>Clostridia</taxon>
        <taxon>Lachnospirales</taxon>
        <taxon>Lachnospiraceae</taxon>
        <taxon>Enterocloster</taxon>
    </lineage>
</organism>
<reference evidence="2" key="2">
    <citation type="submission" date="2021-04" db="EMBL/GenBank/DDBJ databases">
        <authorList>
            <person name="Gilroy R."/>
        </authorList>
    </citation>
    <scope>NUCLEOTIDE SEQUENCE</scope>
    <source>
        <strain evidence="2">CHK198-12963</strain>
    </source>
</reference>
<keyword evidence="1" id="KW-1133">Transmembrane helix</keyword>
<keyword evidence="1" id="KW-0812">Transmembrane</keyword>
<keyword evidence="1" id="KW-0472">Membrane</keyword>
<accession>A0A9D2PVL0</accession>
<name>A0A9D2PVL0_9FIRM</name>
<feature type="transmembrane region" description="Helical" evidence="1">
    <location>
        <begin position="32"/>
        <end position="54"/>
    </location>
</feature>
<gene>
    <name evidence="2" type="ORF">H9931_10970</name>
</gene>
<dbReference type="AlphaFoldDB" id="A0A9D2PVL0"/>
<evidence type="ECO:0000313" key="3">
    <source>
        <dbReference type="Proteomes" id="UP000823863"/>
    </source>
</evidence>
<proteinExistence type="predicted"/>
<comment type="caution">
    <text evidence="2">The sequence shown here is derived from an EMBL/GenBank/DDBJ whole genome shotgun (WGS) entry which is preliminary data.</text>
</comment>
<dbReference type="EMBL" id="DWWB01000060">
    <property type="protein sequence ID" value="HJC67219.1"/>
    <property type="molecule type" value="Genomic_DNA"/>
</dbReference>
<evidence type="ECO:0000256" key="1">
    <source>
        <dbReference type="SAM" id="Phobius"/>
    </source>
</evidence>
<evidence type="ECO:0000313" key="2">
    <source>
        <dbReference type="EMBL" id="HJC67219.1"/>
    </source>
</evidence>
<evidence type="ECO:0008006" key="4">
    <source>
        <dbReference type="Google" id="ProtNLM"/>
    </source>
</evidence>
<sequence>MNAKKFSDAMNELDAKYIEETLQYKKKSGRPVWVRWGALAACLCLIAVGGIMSAQNSRGIIPSPESVQTPNPIITAASAEEMERYLDFHVPVLDKEVESYSVFVEDSYPTMGQVNYTDGSEFRIKYGNGDISGIYGGTLERDEEIEGVQVEYYEYEDISYAIWEEKGFTFSYVYTDDGSAEVALIIRQFG</sequence>
<protein>
    <recommendedName>
        <fullName evidence="4">DUF4367 domain-containing protein</fullName>
    </recommendedName>
</protein>
<reference evidence="2" key="1">
    <citation type="journal article" date="2021" name="PeerJ">
        <title>Extensive microbial diversity within the chicken gut microbiome revealed by metagenomics and culture.</title>
        <authorList>
            <person name="Gilroy R."/>
            <person name="Ravi A."/>
            <person name="Getino M."/>
            <person name="Pursley I."/>
            <person name="Horton D.L."/>
            <person name="Alikhan N.F."/>
            <person name="Baker D."/>
            <person name="Gharbi K."/>
            <person name="Hall N."/>
            <person name="Watson M."/>
            <person name="Adriaenssens E.M."/>
            <person name="Foster-Nyarko E."/>
            <person name="Jarju S."/>
            <person name="Secka A."/>
            <person name="Antonio M."/>
            <person name="Oren A."/>
            <person name="Chaudhuri R.R."/>
            <person name="La Ragione R."/>
            <person name="Hildebrand F."/>
            <person name="Pallen M.J."/>
        </authorList>
    </citation>
    <scope>NUCLEOTIDE SEQUENCE</scope>
    <source>
        <strain evidence="2">CHK198-12963</strain>
    </source>
</reference>
<dbReference type="Proteomes" id="UP000823863">
    <property type="component" value="Unassembled WGS sequence"/>
</dbReference>